<sequence>MVISNFLLGSLSFALTTYAMLLPSKSISTKLHPESNPIWFTRIPELLNSTHNTDYLYCQMAHSGRDRWTITDNETGEPECSSCFCLPGTQRVGCVKTACAPDFASKNTKLHRQLIKDSIEPM</sequence>
<dbReference type="Proteomes" id="UP001151518">
    <property type="component" value="Unassembled WGS sequence"/>
</dbReference>
<reference evidence="2" key="1">
    <citation type="submission" date="2022-07" db="EMBL/GenBank/DDBJ databases">
        <title>Phylogenomic reconstructions and comparative analyses of Kickxellomycotina fungi.</title>
        <authorList>
            <person name="Reynolds N.K."/>
            <person name="Stajich J.E."/>
            <person name="Barry K."/>
            <person name="Grigoriev I.V."/>
            <person name="Crous P."/>
            <person name="Smith M.E."/>
        </authorList>
    </citation>
    <scope>NUCLEOTIDE SEQUENCE</scope>
    <source>
        <strain evidence="2">NRRL 3115</strain>
    </source>
</reference>
<accession>A0A9W8KW04</accession>
<protein>
    <recommendedName>
        <fullName evidence="4">Pacifastin domain-containing protein</fullName>
    </recommendedName>
</protein>
<evidence type="ECO:0000256" key="1">
    <source>
        <dbReference type="SAM" id="SignalP"/>
    </source>
</evidence>
<dbReference type="OrthoDB" id="10026631at2759"/>
<name>A0A9W8KW04_9FUNG</name>
<proteinExistence type="predicted"/>
<evidence type="ECO:0000313" key="3">
    <source>
        <dbReference type="Proteomes" id="UP001151518"/>
    </source>
</evidence>
<feature type="chain" id="PRO_5040806050" description="Pacifastin domain-containing protein" evidence="1">
    <location>
        <begin position="20"/>
        <end position="122"/>
    </location>
</feature>
<dbReference type="EMBL" id="JANBTW010000083">
    <property type="protein sequence ID" value="KAJ2672410.1"/>
    <property type="molecule type" value="Genomic_DNA"/>
</dbReference>
<comment type="caution">
    <text evidence="2">The sequence shown here is derived from an EMBL/GenBank/DDBJ whole genome shotgun (WGS) entry which is preliminary data.</text>
</comment>
<organism evidence="2 3">
    <name type="scientific">Coemansia spiralis</name>
    <dbReference type="NCBI Taxonomy" id="417178"/>
    <lineage>
        <taxon>Eukaryota</taxon>
        <taxon>Fungi</taxon>
        <taxon>Fungi incertae sedis</taxon>
        <taxon>Zoopagomycota</taxon>
        <taxon>Kickxellomycotina</taxon>
        <taxon>Kickxellomycetes</taxon>
        <taxon>Kickxellales</taxon>
        <taxon>Kickxellaceae</taxon>
        <taxon>Coemansia</taxon>
    </lineage>
</organism>
<evidence type="ECO:0000313" key="2">
    <source>
        <dbReference type="EMBL" id="KAJ2672410.1"/>
    </source>
</evidence>
<dbReference type="AlphaFoldDB" id="A0A9W8KW04"/>
<keyword evidence="1" id="KW-0732">Signal</keyword>
<evidence type="ECO:0008006" key="4">
    <source>
        <dbReference type="Google" id="ProtNLM"/>
    </source>
</evidence>
<feature type="signal peptide" evidence="1">
    <location>
        <begin position="1"/>
        <end position="19"/>
    </location>
</feature>
<gene>
    <name evidence="2" type="ORF">GGI25_005119</name>
</gene>